<feature type="signal peptide" evidence="1">
    <location>
        <begin position="1"/>
        <end position="24"/>
    </location>
</feature>
<evidence type="ECO:0000313" key="2">
    <source>
        <dbReference type="EMBL" id="QFJ53599.1"/>
    </source>
</evidence>
<dbReference type="Proteomes" id="UP000327030">
    <property type="component" value="Chromosome 1"/>
</dbReference>
<dbReference type="AlphaFoldDB" id="A0A5P6VPJ3"/>
<evidence type="ECO:0008006" key="4">
    <source>
        <dbReference type="Google" id="ProtNLM"/>
    </source>
</evidence>
<dbReference type="KEGG" id="pxv:FXF36_01305"/>
<reference evidence="3" key="1">
    <citation type="submission" date="2019-08" db="EMBL/GenBank/DDBJ databases">
        <title>Complete Genome Sequence of the Polysaccharide-Degrading Rumen Bacterium Pseudobutyrivibrio xylanivorans MA3014.</title>
        <authorList>
            <person name="Palevich N."/>
            <person name="Maclean P.H."/>
            <person name="Kelly W.J."/>
            <person name="Leahy S.C."/>
            <person name="Rakonjac J."/>
            <person name="Attwood G.T."/>
        </authorList>
    </citation>
    <scope>NUCLEOTIDE SEQUENCE [LARGE SCALE GENOMIC DNA]</scope>
    <source>
        <strain evidence="3">MA3014</strain>
    </source>
</reference>
<accession>A0A5P6VPJ3</accession>
<evidence type="ECO:0000256" key="1">
    <source>
        <dbReference type="SAM" id="SignalP"/>
    </source>
</evidence>
<protein>
    <recommendedName>
        <fullName evidence="4">Alternate signal-mediated exported protein, CPF_0494 family</fullName>
    </recommendedName>
</protein>
<proteinExistence type="predicted"/>
<keyword evidence="1" id="KW-0732">Signal</keyword>
<organism evidence="2 3">
    <name type="scientific">Pseudobutyrivibrio xylanivorans</name>
    <dbReference type="NCBI Taxonomy" id="185007"/>
    <lineage>
        <taxon>Bacteria</taxon>
        <taxon>Bacillati</taxon>
        <taxon>Bacillota</taxon>
        <taxon>Clostridia</taxon>
        <taxon>Lachnospirales</taxon>
        <taxon>Lachnospiraceae</taxon>
        <taxon>Pseudobutyrivibrio</taxon>
    </lineage>
</organism>
<sequence>MRKLYKSPVLLLALGILVIGTSTATATRAAMVYQTAAERVNFSTAIFSVNLMENVDGEYVSLSDTQGLQFPEIQKDDSFKIGKRYEEDVKVVNNSNADTGYSEYVRVVVRKSWSDENGKNTNLDPSLIKLDIADGWYLNDSESTPERAVYYMTSPLACGNEAQFLEGITVDNSVTSFVTTTETEASIVNEYTYNGESVYIQLTADAVQTHNSEDAIYAAWGVKATCSAADDGNIITIDGKPTE</sequence>
<feature type="chain" id="PRO_5038360336" description="Alternate signal-mediated exported protein, CPF_0494 family" evidence="1">
    <location>
        <begin position="25"/>
        <end position="243"/>
    </location>
</feature>
<name>A0A5P6VPJ3_PSEXY</name>
<dbReference type="EMBL" id="CP043028">
    <property type="protein sequence ID" value="QFJ53599.1"/>
    <property type="molecule type" value="Genomic_DNA"/>
</dbReference>
<evidence type="ECO:0000313" key="3">
    <source>
        <dbReference type="Proteomes" id="UP000327030"/>
    </source>
</evidence>
<gene>
    <name evidence="2" type="ORF">FXF36_01305</name>
</gene>
<dbReference type="OrthoDB" id="2043059at2"/>
<dbReference type="RefSeq" id="WP_151622097.1">
    <property type="nucleotide sequence ID" value="NZ_CP043028.1"/>
</dbReference>